<dbReference type="GO" id="GO:0042393">
    <property type="term" value="F:histone binding"/>
    <property type="evidence" value="ECO:0007669"/>
    <property type="project" value="TreeGrafter"/>
</dbReference>
<keyword evidence="2" id="KW-0547">Nucleotide-binding</keyword>
<reference evidence="6" key="1">
    <citation type="submission" date="2025-08" db="UniProtKB">
        <authorList>
            <consortium name="RefSeq"/>
        </authorList>
    </citation>
    <scope>IDENTIFICATION</scope>
    <source>
        <tissue evidence="6">Total insect</tissue>
    </source>
</reference>
<dbReference type="AlphaFoldDB" id="A0A6P8ZNU8"/>
<dbReference type="GeneID" id="117646253"/>
<name>A0A6P8ZNU8_THRPL</name>
<keyword evidence="3" id="KW-0067">ATP-binding</keyword>
<dbReference type="GO" id="GO:0005634">
    <property type="term" value="C:nucleus"/>
    <property type="evidence" value="ECO:0007669"/>
    <property type="project" value="TreeGrafter"/>
</dbReference>
<sequence length="322" mass="34269">MVGDGQHGHTTYLAPALLHLLEHLPVTVLDIASLFEHSAHATQETCIHRMRQARQHLPGVLYLPDLTSWWGLVDEATRGVFLTLAGRLDGATPLLVLATAHTAYRDLPAHLRQLWSEDQGEVFSMAPPSADEREAYFRPLLLGHAVAPPPAPAAPAASSLTTTEREGGSGSPPRQSESADSLSGEYLVTGEDGDEDGEDLGLGALDDVDLDDDGPLLGRLGRACADADDPDEDRVQDPDGVGAEVHVDRAGLGGVLRRVVRVTADRPVRVLETLHAALAGVVAKFVVLADRRDLVQALESVVDAFQQRGETQSPSTPATPDG</sequence>
<evidence type="ECO:0000256" key="4">
    <source>
        <dbReference type="SAM" id="MobiDB-lite"/>
    </source>
</evidence>
<evidence type="ECO:0000313" key="5">
    <source>
        <dbReference type="Proteomes" id="UP000515158"/>
    </source>
</evidence>
<gene>
    <name evidence="6" type="primary">LOC117646253</name>
</gene>
<dbReference type="InParanoid" id="A0A6P8ZNU8"/>
<dbReference type="GO" id="GO:0005524">
    <property type="term" value="F:ATP binding"/>
    <property type="evidence" value="ECO:0007669"/>
    <property type="project" value="UniProtKB-KW"/>
</dbReference>
<dbReference type="GO" id="GO:0045815">
    <property type="term" value="P:transcription initiation-coupled chromatin remodeling"/>
    <property type="evidence" value="ECO:0007669"/>
    <property type="project" value="TreeGrafter"/>
</dbReference>
<proteinExistence type="inferred from homology"/>
<dbReference type="InterPro" id="IPR027417">
    <property type="entry name" value="P-loop_NTPase"/>
</dbReference>
<organism evidence="6">
    <name type="scientific">Thrips palmi</name>
    <name type="common">Melon thrips</name>
    <dbReference type="NCBI Taxonomy" id="161013"/>
    <lineage>
        <taxon>Eukaryota</taxon>
        <taxon>Metazoa</taxon>
        <taxon>Ecdysozoa</taxon>
        <taxon>Arthropoda</taxon>
        <taxon>Hexapoda</taxon>
        <taxon>Insecta</taxon>
        <taxon>Pterygota</taxon>
        <taxon>Neoptera</taxon>
        <taxon>Paraneoptera</taxon>
        <taxon>Thysanoptera</taxon>
        <taxon>Terebrantia</taxon>
        <taxon>Thripoidea</taxon>
        <taxon>Thripidae</taxon>
        <taxon>Thrips</taxon>
    </lineage>
</organism>
<evidence type="ECO:0000256" key="1">
    <source>
        <dbReference type="ARBA" id="ARBA00006914"/>
    </source>
</evidence>
<dbReference type="KEGG" id="tpal:117646253"/>
<dbReference type="PANTHER" id="PTHR23069">
    <property type="entry name" value="AAA DOMAIN-CONTAINING"/>
    <property type="match status" value="1"/>
</dbReference>
<dbReference type="Proteomes" id="UP000515158">
    <property type="component" value="Unplaced"/>
</dbReference>
<dbReference type="OrthoDB" id="5421at2759"/>
<dbReference type="GO" id="GO:0006334">
    <property type="term" value="P:nucleosome assembly"/>
    <property type="evidence" value="ECO:0007669"/>
    <property type="project" value="TreeGrafter"/>
</dbReference>
<dbReference type="PANTHER" id="PTHR23069:SF0">
    <property type="entry name" value="TAT-BINDING HOMOLOG 7"/>
    <property type="match status" value="1"/>
</dbReference>
<dbReference type="SUPFAM" id="SSF52540">
    <property type="entry name" value="P-loop containing nucleoside triphosphate hydrolases"/>
    <property type="match status" value="1"/>
</dbReference>
<protein>
    <submittedName>
        <fullName evidence="6">ATPase family AAA domain-containing protein 2B-like</fullName>
    </submittedName>
</protein>
<dbReference type="GO" id="GO:0006337">
    <property type="term" value="P:nucleosome disassembly"/>
    <property type="evidence" value="ECO:0007669"/>
    <property type="project" value="TreeGrafter"/>
</dbReference>
<dbReference type="RefSeq" id="XP_034242979.1">
    <property type="nucleotide sequence ID" value="XM_034387088.1"/>
</dbReference>
<dbReference type="GO" id="GO:0003682">
    <property type="term" value="F:chromatin binding"/>
    <property type="evidence" value="ECO:0007669"/>
    <property type="project" value="TreeGrafter"/>
</dbReference>
<feature type="region of interest" description="Disordered" evidence="4">
    <location>
        <begin position="148"/>
        <end position="206"/>
    </location>
</feature>
<keyword evidence="5" id="KW-1185">Reference proteome</keyword>
<comment type="similarity">
    <text evidence="1">Belongs to the AAA ATPase family.</text>
</comment>
<evidence type="ECO:0000256" key="2">
    <source>
        <dbReference type="ARBA" id="ARBA00022741"/>
    </source>
</evidence>
<dbReference type="GO" id="GO:0016887">
    <property type="term" value="F:ATP hydrolysis activity"/>
    <property type="evidence" value="ECO:0007669"/>
    <property type="project" value="TreeGrafter"/>
</dbReference>
<feature type="compositionally biased region" description="Polar residues" evidence="4">
    <location>
        <begin position="172"/>
        <end position="181"/>
    </location>
</feature>
<dbReference type="InterPro" id="IPR045199">
    <property type="entry name" value="ATAD2-like"/>
</dbReference>
<evidence type="ECO:0000256" key="3">
    <source>
        <dbReference type="ARBA" id="ARBA00022840"/>
    </source>
</evidence>
<accession>A0A6P8ZNU8</accession>
<evidence type="ECO:0000313" key="6">
    <source>
        <dbReference type="RefSeq" id="XP_034242979.1"/>
    </source>
</evidence>